<dbReference type="GO" id="GO:0000155">
    <property type="term" value="F:phosphorelay sensor kinase activity"/>
    <property type="evidence" value="ECO:0007669"/>
    <property type="project" value="InterPro"/>
</dbReference>
<dbReference type="PANTHER" id="PTHR43711">
    <property type="entry name" value="TWO-COMPONENT HISTIDINE KINASE"/>
    <property type="match status" value="1"/>
</dbReference>
<accession>A0A1I6GB73</accession>
<dbReference type="CDD" id="cd00082">
    <property type="entry name" value="HisKA"/>
    <property type="match status" value="1"/>
</dbReference>
<dbReference type="OrthoDB" id="8127at2157"/>
<feature type="compositionally biased region" description="Basic and acidic residues" evidence="7">
    <location>
        <begin position="1"/>
        <end position="14"/>
    </location>
</feature>
<dbReference type="SUPFAM" id="SSF47384">
    <property type="entry name" value="Homodimeric domain of signal transducing histidine kinase"/>
    <property type="match status" value="1"/>
</dbReference>
<keyword evidence="3" id="KW-0597">Phosphoprotein</keyword>
<dbReference type="InterPro" id="IPR003594">
    <property type="entry name" value="HATPase_dom"/>
</dbReference>
<keyword evidence="5 9" id="KW-0418">Kinase</keyword>
<dbReference type="SMART" id="SM00388">
    <property type="entry name" value="HisKA"/>
    <property type="match status" value="1"/>
</dbReference>
<dbReference type="SUPFAM" id="SSF55874">
    <property type="entry name" value="ATPase domain of HSP90 chaperone/DNA topoisomerase II/histidine kinase"/>
    <property type="match status" value="1"/>
</dbReference>
<feature type="region of interest" description="Disordered" evidence="7">
    <location>
        <begin position="1"/>
        <end position="40"/>
    </location>
</feature>
<evidence type="ECO:0000256" key="7">
    <source>
        <dbReference type="SAM" id="MobiDB-lite"/>
    </source>
</evidence>
<dbReference type="RefSeq" id="WP_143105105.1">
    <property type="nucleotide sequence ID" value="NZ_FOYT01000001.1"/>
</dbReference>
<feature type="region of interest" description="Disordered" evidence="7">
    <location>
        <begin position="71"/>
        <end position="106"/>
    </location>
</feature>
<dbReference type="Gene3D" id="3.30.450.20">
    <property type="entry name" value="PAS domain"/>
    <property type="match status" value="1"/>
</dbReference>
<evidence type="ECO:0000256" key="5">
    <source>
        <dbReference type="ARBA" id="ARBA00022777"/>
    </source>
</evidence>
<evidence type="ECO:0000256" key="4">
    <source>
        <dbReference type="ARBA" id="ARBA00022679"/>
    </source>
</evidence>
<dbReference type="PROSITE" id="PS50109">
    <property type="entry name" value="HIS_KIN"/>
    <property type="match status" value="1"/>
</dbReference>
<feature type="domain" description="Histidine kinase" evidence="8">
    <location>
        <begin position="164"/>
        <end position="366"/>
    </location>
</feature>
<proteinExistence type="predicted"/>
<dbReference type="EMBL" id="FOYT01000001">
    <property type="protein sequence ID" value="SFR39434.1"/>
    <property type="molecule type" value="Genomic_DNA"/>
</dbReference>
<feature type="compositionally biased region" description="Basic and acidic residues" evidence="7">
    <location>
        <begin position="31"/>
        <end position="40"/>
    </location>
</feature>
<evidence type="ECO:0000256" key="3">
    <source>
        <dbReference type="ARBA" id="ARBA00022553"/>
    </source>
</evidence>
<dbReference type="InterPro" id="IPR003661">
    <property type="entry name" value="HisK_dim/P_dom"/>
</dbReference>
<dbReference type="Gene3D" id="1.10.287.130">
    <property type="match status" value="1"/>
</dbReference>
<keyword evidence="6" id="KW-0902">Two-component regulatory system</keyword>
<dbReference type="InterPro" id="IPR005467">
    <property type="entry name" value="His_kinase_dom"/>
</dbReference>
<keyword evidence="10" id="KW-1185">Reference proteome</keyword>
<feature type="region of interest" description="Disordered" evidence="7">
    <location>
        <begin position="370"/>
        <end position="390"/>
    </location>
</feature>
<evidence type="ECO:0000256" key="1">
    <source>
        <dbReference type="ARBA" id="ARBA00000085"/>
    </source>
</evidence>
<evidence type="ECO:0000313" key="9">
    <source>
        <dbReference type="EMBL" id="SFR39434.1"/>
    </source>
</evidence>
<keyword evidence="4" id="KW-0808">Transferase</keyword>
<dbReference type="Gene3D" id="3.30.565.10">
    <property type="entry name" value="Histidine kinase-like ATPase, C-terminal domain"/>
    <property type="match status" value="1"/>
</dbReference>
<dbReference type="InterPro" id="IPR050736">
    <property type="entry name" value="Sensor_HK_Regulatory"/>
</dbReference>
<dbReference type="STRING" id="553469.SAMN04487947_0860"/>
<dbReference type="Pfam" id="PF02518">
    <property type="entry name" value="HATPase_c"/>
    <property type="match status" value="1"/>
</dbReference>
<dbReference type="InterPro" id="IPR036097">
    <property type="entry name" value="HisK_dim/P_sf"/>
</dbReference>
<sequence length="390" mass="40744">MTGADGDRSDDDRPPTTLFESLPDPVLACERTSDPDGDGRVVRDVNPAFAAAFAVERDGVVGTPLDDVALTGVSDAGGDDARGREVSDPPTAGSLLGRARDGDAPVVPYRREAGDEARRFRVRSVSDESVPGRGYLVFDDVTALERRRAEVAAALADLERVASVASHDIRNPLEVANIRLEAARETGEDVHFEKVAGALDRVDTLVRDVLAVGGEGVDPTDAVALGAVAAAAWDTVETGDAVLVVDEELPTVRGDADRLRRLFENLFRNSVEHGSTSSRASADDTAERADGAVTVTVAPDADGFVVADDGPGVPANARERVFEAGYSTGSENSGLGLSIVRRIARGHGWRVTVADDGDGGARFRFTGVERLAGDDADESGVGDPSDGAGE</sequence>
<dbReference type="InterPro" id="IPR036890">
    <property type="entry name" value="HATPase_C_sf"/>
</dbReference>
<protein>
    <recommendedName>
        <fullName evidence="2">histidine kinase</fullName>
        <ecNumber evidence="2">2.7.13.3</ecNumber>
    </recommendedName>
</protein>
<dbReference type="Proteomes" id="UP000198531">
    <property type="component" value="Unassembled WGS sequence"/>
</dbReference>
<dbReference type="InterPro" id="IPR004358">
    <property type="entry name" value="Sig_transdc_His_kin-like_C"/>
</dbReference>
<dbReference type="AlphaFoldDB" id="A0A1I6GB73"/>
<evidence type="ECO:0000256" key="6">
    <source>
        <dbReference type="ARBA" id="ARBA00023012"/>
    </source>
</evidence>
<dbReference type="SMART" id="SM00387">
    <property type="entry name" value="HATPase_c"/>
    <property type="match status" value="1"/>
</dbReference>
<evidence type="ECO:0000256" key="2">
    <source>
        <dbReference type="ARBA" id="ARBA00012438"/>
    </source>
</evidence>
<dbReference type="PRINTS" id="PR00344">
    <property type="entry name" value="BCTRLSENSOR"/>
</dbReference>
<gene>
    <name evidence="9" type="ORF">SAMN04487947_0860</name>
</gene>
<name>A0A1I6GB73_9EURY</name>
<dbReference type="EC" id="2.7.13.3" evidence="2"/>
<reference evidence="10" key="1">
    <citation type="submission" date="2016-10" db="EMBL/GenBank/DDBJ databases">
        <authorList>
            <person name="Varghese N."/>
            <person name="Submissions S."/>
        </authorList>
    </citation>
    <scope>NUCLEOTIDE SEQUENCE [LARGE SCALE GENOMIC DNA]</scope>
    <source>
        <strain evidence="10">CGMCC 1.7736</strain>
    </source>
</reference>
<dbReference type="PANTHER" id="PTHR43711:SF1">
    <property type="entry name" value="HISTIDINE KINASE 1"/>
    <property type="match status" value="1"/>
</dbReference>
<organism evidence="9 10">
    <name type="scientific">Halogeometricum rufum</name>
    <dbReference type="NCBI Taxonomy" id="553469"/>
    <lineage>
        <taxon>Archaea</taxon>
        <taxon>Methanobacteriati</taxon>
        <taxon>Methanobacteriota</taxon>
        <taxon>Stenosarchaea group</taxon>
        <taxon>Halobacteria</taxon>
        <taxon>Halobacteriales</taxon>
        <taxon>Haloferacaceae</taxon>
        <taxon>Halogeometricum</taxon>
    </lineage>
</organism>
<evidence type="ECO:0000313" key="10">
    <source>
        <dbReference type="Proteomes" id="UP000198531"/>
    </source>
</evidence>
<evidence type="ECO:0000259" key="8">
    <source>
        <dbReference type="PROSITE" id="PS50109"/>
    </source>
</evidence>
<comment type="catalytic activity">
    <reaction evidence="1">
        <text>ATP + protein L-histidine = ADP + protein N-phospho-L-histidine.</text>
        <dbReference type="EC" id="2.7.13.3"/>
    </reaction>
</comment>